<dbReference type="PANTHER" id="PTHR43210">
    <property type="entry name" value="DETHIOBIOTIN SYNTHETASE"/>
    <property type="match status" value="1"/>
</dbReference>
<keyword evidence="1" id="KW-0436">Ligase</keyword>
<dbReference type="UniPathway" id="UPA00078"/>
<dbReference type="GO" id="GO:0009102">
    <property type="term" value="P:biotin biosynthetic process"/>
    <property type="evidence" value="ECO:0007669"/>
    <property type="project" value="UniProtKB-UniPathway"/>
</dbReference>
<dbReference type="CDD" id="cd03109">
    <property type="entry name" value="DTBS"/>
    <property type="match status" value="1"/>
</dbReference>
<dbReference type="EC" id="6.3.3.3" evidence="1"/>
<dbReference type="NCBIfam" id="TIGR00347">
    <property type="entry name" value="bioD"/>
    <property type="match status" value="1"/>
</dbReference>
<dbReference type="HAMAP" id="MF_00336">
    <property type="entry name" value="BioD"/>
    <property type="match status" value="1"/>
</dbReference>
<dbReference type="InterPro" id="IPR027417">
    <property type="entry name" value="P-loop_NTPase"/>
</dbReference>
<dbReference type="InterPro" id="IPR004472">
    <property type="entry name" value="DTB_synth_BioD"/>
</dbReference>
<reference evidence="1" key="1">
    <citation type="submission" date="2016-10" db="EMBL/GenBank/DDBJ databases">
        <authorList>
            <person name="de Groot N.N."/>
        </authorList>
    </citation>
    <scope>NUCLEOTIDE SEQUENCE</scope>
</reference>
<dbReference type="GO" id="GO:0004141">
    <property type="term" value="F:dethiobiotin synthase activity"/>
    <property type="evidence" value="ECO:0007669"/>
    <property type="project" value="UniProtKB-EC"/>
</dbReference>
<dbReference type="PANTHER" id="PTHR43210:SF5">
    <property type="entry name" value="DETHIOBIOTIN SYNTHETASE"/>
    <property type="match status" value="1"/>
</dbReference>
<accession>A0A1W1BQ52</accession>
<dbReference type="EMBL" id="FPHE01000065">
    <property type="protein sequence ID" value="SFV55669.1"/>
    <property type="molecule type" value="Genomic_DNA"/>
</dbReference>
<dbReference type="GO" id="GO:0005829">
    <property type="term" value="C:cytosol"/>
    <property type="evidence" value="ECO:0007669"/>
    <property type="project" value="TreeGrafter"/>
</dbReference>
<dbReference type="Pfam" id="PF13500">
    <property type="entry name" value="AAA_26"/>
    <property type="match status" value="1"/>
</dbReference>
<name>A0A1W1BQ52_9ZZZZ</name>
<sequence length="222" mass="24988">MKLLFITATNTDIGKTFASLSLIEHFSKHGLTVGVCKPIETGITEITNGELRVENGLADATKLLQKVQEYNECFKALKPIDITAYTFPLPSAPFCADINQTIQIENIKSKIEKLSKLCDLLIIEGAGGLMVPITKDYMMIDLAKELNAKTLLITPSKLGCINDTLLSIEALKNRDIDFDWCVNLFEDKDKFKEVTKPFYDAYFDKWWSLGDKRVDLINKILS</sequence>
<dbReference type="GO" id="GO:0005524">
    <property type="term" value="F:ATP binding"/>
    <property type="evidence" value="ECO:0007669"/>
    <property type="project" value="InterPro"/>
</dbReference>
<organism evidence="1">
    <name type="scientific">hydrothermal vent metagenome</name>
    <dbReference type="NCBI Taxonomy" id="652676"/>
    <lineage>
        <taxon>unclassified sequences</taxon>
        <taxon>metagenomes</taxon>
        <taxon>ecological metagenomes</taxon>
    </lineage>
</organism>
<dbReference type="Gene3D" id="3.40.50.300">
    <property type="entry name" value="P-loop containing nucleotide triphosphate hydrolases"/>
    <property type="match status" value="1"/>
</dbReference>
<protein>
    <submittedName>
        <fullName evidence="1">Dethiobiotin synthetase</fullName>
        <ecNumber evidence="1">6.3.3.3</ecNumber>
    </submittedName>
</protein>
<dbReference type="GO" id="GO:0000287">
    <property type="term" value="F:magnesium ion binding"/>
    <property type="evidence" value="ECO:0007669"/>
    <property type="project" value="InterPro"/>
</dbReference>
<dbReference type="SUPFAM" id="SSF52540">
    <property type="entry name" value="P-loop containing nucleoside triphosphate hydrolases"/>
    <property type="match status" value="1"/>
</dbReference>
<proteinExistence type="inferred from homology"/>
<evidence type="ECO:0000313" key="1">
    <source>
        <dbReference type="EMBL" id="SFV55669.1"/>
    </source>
</evidence>
<gene>
    <name evidence="1" type="ORF">MNB_SV-12-574</name>
</gene>
<dbReference type="PIRSF" id="PIRSF006755">
    <property type="entry name" value="DTB_synth"/>
    <property type="match status" value="1"/>
</dbReference>
<dbReference type="AlphaFoldDB" id="A0A1W1BQ52"/>